<feature type="compositionally biased region" description="Pro residues" evidence="1">
    <location>
        <begin position="864"/>
        <end position="877"/>
    </location>
</feature>
<feature type="region of interest" description="Disordered" evidence="1">
    <location>
        <begin position="158"/>
        <end position="184"/>
    </location>
</feature>
<dbReference type="Proteomes" id="UP000521872">
    <property type="component" value="Unassembled WGS sequence"/>
</dbReference>
<keyword evidence="3" id="KW-1185">Reference proteome</keyword>
<name>A0A8H4R4W7_9AGAR</name>
<feature type="compositionally biased region" description="Gly residues" evidence="1">
    <location>
        <begin position="173"/>
        <end position="183"/>
    </location>
</feature>
<feature type="compositionally biased region" description="Low complexity" evidence="1">
    <location>
        <begin position="238"/>
        <end position="254"/>
    </location>
</feature>
<dbReference type="AlphaFoldDB" id="A0A8H4R4W7"/>
<feature type="region of interest" description="Disordered" evidence="1">
    <location>
        <begin position="1"/>
        <end position="106"/>
    </location>
</feature>
<feature type="region of interest" description="Disordered" evidence="1">
    <location>
        <begin position="572"/>
        <end position="665"/>
    </location>
</feature>
<protein>
    <submittedName>
        <fullName evidence="2">Uncharacterized protein</fullName>
    </submittedName>
</protein>
<comment type="caution">
    <text evidence="2">The sequence shown here is derived from an EMBL/GenBank/DDBJ whole genome shotgun (WGS) entry which is preliminary data.</text>
</comment>
<feature type="compositionally biased region" description="Low complexity" evidence="1">
    <location>
        <begin position="331"/>
        <end position="343"/>
    </location>
</feature>
<organism evidence="2 3">
    <name type="scientific">Agrocybe pediades</name>
    <dbReference type="NCBI Taxonomy" id="84607"/>
    <lineage>
        <taxon>Eukaryota</taxon>
        <taxon>Fungi</taxon>
        <taxon>Dikarya</taxon>
        <taxon>Basidiomycota</taxon>
        <taxon>Agaricomycotina</taxon>
        <taxon>Agaricomycetes</taxon>
        <taxon>Agaricomycetidae</taxon>
        <taxon>Agaricales</taxon>
        <taxon>Agaricineae</taxon>
        <taxon>Strophariaceae</taxon>
        <taxon>Agrocybe</taxon>
    </lineage>
</organism>
<feature type="compositionally biased region" description="Low complexity" evidence="1">
    <location>
        <begin position="453"/>
        <end position="474"/>
    </location>
</feature>
<feature type="region of interest" description="Disordered" evidence="1">
    <location>
        <begin position="331"/>
        <end position="350"/>
    </location>
</feature>
<evidence type="ECO:0000313" key="2">
    <source>
        <dbReference type="EMBL" id="KAF4623297.1"/>
    </source>
</evidence>
<sequence length="942" mass="97058">MATQTQTKTQYPSQTTHTYASSAASNINSSSSGSPSTSAFGIKLDLGRSSGSSPGPSHEENTNTPPVPPPKDTPLRRHTSLSMPIPVISTSPPCGPLPDKEKDAKTDTDLLDPSSGHALRIVRFDNECVLIPDVQEVQHSRLLPMVVTKSYSLPLWKRRNPSPSPVRQSPNSVGGGGVMGAGAMGASATTNELDVVDEDEDDPSGSSSSAVDVGAVQEERERVVLKVPIPLFRRRSSRSPTRSPSSFSPLSTSPTKSRFRSHSTSPTIPKKHPPSCLVHRSTTQAQAQAPLPTIKDTDTDTLLLPASLPPLAPVRRRASLSSSISTSISSSASASSSIHASSSPGVYAKRPSDQTIPLRACCAACEHAMDAYLLQGDKYEEKFTRGARRRSRRSASLDSGGQNLHSGPAAPLSLTSSPSSAFTATYTPAKPRLSPSAMQTQFADLSRGVDGSLLGSASPTSPASPSPLSLGPLGVRASTSTKNKFGLTVDEVDKRRKSADLGLSVVGTVGGGIREEEGEGEGGDEHEETDREDGVQGLLEPFEAAVPLSTESPPLGGGGDVNTLLSVRYNGGQVKKPKAAPLGPRRRMPSSPSTTSNNPYFPPMASSSTQDALRASPIPEETLTPTRYDEEDEDESMLFPLPTPSPRRSPCGTPTVGSSPVLRAQQSGLASLTPNGSRVSLLGGGNAGTGSSPTFVEARGGLGASGNGNGNGGGSRNSSQESLLKASLSRRVSPLYLDMSVMPLSSSSGAGADAGNGDDERAKKNGVGLGLGLASPKGPRSPMVPTATKRWSPSASPSLGVAQGPSTPPPGGISLNDESTPPVGSSPPKPLVPLRAGGTTTTGTSSSPPKPSSAAQAHISTPSTPSPSTPIPIPTSPKPTHTIFPHTTPTHTPTQSQTSASGTPSTSPQKRKLSFTFPFIRAGEAVLKGVSSIGGMGSVGGV</sequence>
<feature type="compositionally biased region" description="Polar residues" evidence="1">
    <location>
        <begin position="1"/>
        <end position="19"/>
    </location>
</feature>
<proteinExistence type="predicted"/>
<feature type="region of interest" description="Disordered" evidence="1">
    <location>
        <begin position="384"/>
        <end position="435"/>
    </location>
</feature>
<feature type="region of interest" description="Disordered" evidence="1">
    <location>
        <begin position="510"/>
        <end position="539"/>
    </location>
</feature>
<feature type="compositionally biased region" description="Low complexity" evidence="1">
    <location>
        <begin position="878"/>
        <end position="894"/>
    </location>
</feature>
<gene>
    <name evidence="2" type="ORF">D9613_001444</name>
</gene>
<feature type="compositionally biased region" description="Acidic residues" evidence="1">
    <location>
        <begin position="516"/>
        <end position="527"/>
    </location>
</feature>
<feature type="compositionally biased region" description="Low complexity" evidence="1">
    <location>
        <begin position="589"/>
        <end position="599"/>
    </location>
</feature>
<feature type="region of interest" description="Disordered" evidence="1">
    <location>
        <begin position="196"/>
        <end position="216"/>
    </location>
</feature>
<feature type="compositionally biased region" description="Low complexity" evidence="1">
    <location>
        <begin position="204"/>
        <end position="216"/>
    </location>
</feature>
<feature type="region of interest" description="Disordered" evidence="1">
    <location>
        <begin position="453"/>
        <end position="477"/>
    </location>
</feature>
<dbReference type="EMBL" id="JAACJL010000001">
    <property type="protein sequence ID" value="KAF4623297.1"/>
    <property type="molecule type" value="Genomic_DNA"/>
</dbReference>
<feature type="compositionally biased region" description="Gly residues" evidence="1">
    <location>
        <begin position="700"/>
        <end position="715"/>
    </location>
</feature>
<feature type="compositionally biased region" description="Low complexity" evidence="1">
    <location>
        <begin position="20"/>
        <end position="39"/>
    </location>
</feature>
<feature type="region of interest" description="Disordered" evidence="1">
    <location>
        <begin position="746"/>
        <end position="912"/>
    </location>
</feature>
<feature type="compositionally biased region" description="Polar residues" evidence="1">
    <location>
        <begin position="895"/>
        <end position="908"/>
    </location>
</feature>
<evidence type="ECO:0000313" key="3">
    <source>
        <dbReference type="Proteomes" id="UP000521872"/>
    </source>
</evidence>
<accession>A0A8H4R4W7</accession>
<feature type="compositionally biased region" description="Low complexity" evidence="1">
    <location>
        <begin position="746"/>
        <end position="755"/>
    </location>
</feature>
<feature type="region of interest" description="Disordered" evidence="1">
    <location>
        <begin position="234"/>
        <end position="297"/>
    </location>
</feature>
<feature type="compositionally biased region" description="Low complexity" evidence="1">
    <location>
        <begin position="836"/>
        <end position="863"/>
    </location>
</feature>
<feature type="compositionally biased region" description="Low complexity" evidence="1">
    <location>
        <begin position="408"/>
        <end position="429"/>
    </location>
</feature>
<feature type="region of interest" description="Disordered" evidence="1">
    <location>
        <begin position="681"/>
        <end position="726"/>
    </location>
</feature>
<reference evidence="2 3" key="1">
    <citation type="submission" date="2019-12" db="EMBL/GenBank/DDBJ databases">
        <authorList>
            <person name="Floudas D."/>
            <person name="Bentzer J."/>
            <person name="Ahren D."/>
            <person name="Johansson T."/>
            <person name="Persson P."/>
            <person name="Tunlid A."/>
        </authorList>
    </citation>
    <scope>NUCLEOTIDE SEQUENCE [LARGE SCALE GENOMIC DNA]</scope>
    <source>
        <strain evidence="2 3">CBS 102.39</strain>
    </source>
</reference>
<evidence type="ECO:0000256" key="1">
    <source>
        <dbReference type="SAM" id="MobiDB-lite"/>
    </source>
</evidence>